<feature type="region of interest" description="Disordered" evidence="1">
    <location>
        <begin position="55"/>
        <end position="76"/>
    </location>
</feature>
<organism evidence="2 3">
    <name type="scientific">Aspergillus kawachii</name>
    <name type="common">White koji mold</name>
    <name type="synonym">Aspergillus awamori var. kawachi</name>
    <dbReference type="NCBI Taxonomy" id="1069201"/>
    <lineage>
        <taxon>Eukaryota</taxon>
        <taxon>Fungi</taxon>
        <taxon>Dikarya</taxon>
        <taxon>Ascomycota</taxon>
        <taxon>Pezizomycotina</taxon>
        <taxon>Eurotiomycetes</taxon>
        <taxon>Eurotiomycetidae</taxon>
        <taxon>Eurotiales</taxon>
        <taxon>Aspergillaceae</taxon>
        <taxon>Aspergillus</taxon>
        <taxon>Aspergillus subgen. Circumdati</taxon>
    </lineage>
</organism>
<feature type="compositionally biased region" description="Polar residues" evidence="1">
    <location>
        <begin position="56"/>
        <end position="74"/>
    </location>
</feature>
<protein>
    <submittedName>
        <fullName evidence="2">Uncharacterized protein</fullName>
    </submittedName>
</protein>
<evidence type="ECO:0000313" key="2">
    <source>
        <dbReference type="EMBL" id="BCR96804.1"/>
    </source>
</evidence>
<sequence length="106" mass="12122">MQIATAIYGKDTGRLQLLVHGKFPKVRELAWWSPWAGSRPKYSLSMREATREKLTSDFSARQQCPGQPGQSQLSRRLETTRCQDGPVDPCVHNDRGERRFLSRCMA</sequence>
<keyword evidence="3" id="KW-1185">Reference proteome</keyword>
<gene>
    <name evidence="2" type="ORF">AKAW2_30123A</name>
</gene>
<evidence type="ECO:0000313" key="3">
    <source>
        <dbReference type="Proteomes" id="UP000661280"/>
    </source>
</evidence>
<name>A0A7R7W694_ASPKA</name>
<proteinExistence type="predicted"/>
<dbReference type="Proteomes" id="UP000661280">
    <property type="component" value="Chromosome 3"/>
</dbReference>
<dbReference type="AlphaFoldDB" id="A0A7R7W694"/>
<reference evidence="2" key="2">
    <citation type="submission" date="2021-02" db="EMBL/GenBank/DDBJ databases">
        <title>Aspergillus luchuensis mut. kawachii IFO 4304 genome sequence.</title>
        <authorList>
            <person name="Mori K."/>
            <person name="Kadooka C."/>
            <person name="Goto M."/>
            <person name="Futagami T."/>
        </authorList>
    </citation>
    <scope>NUCLEOTIDE SEQUENCE</scope>
    <source>
        <strain evidence="2">IFO 4308</strain>
    </source>
</reference>
<dbReference type="GeneID" id="64958129"/>
<dbReference type="KEGG" id="aluc:AKAW2_30123A"/>
<accession>A0A7R7W694</accession>
<dbReference type="RefSeq" id="XP_041540570.1">
    <property type="nucleotide sequence ID" value="XM_041686602.1"/>
</dbReference>
<evidence type="ECO:0000256" key="1">
    <source>
        <dbReference type="SAM" id="MobiDB-lite"/>
    </source>
</evidence>
<reference evidence="2" key="1">
    <citation type="submission" date="2021-01" db="EMBL/GenBank/DDBJ databases">
        <authorList>
            <consortium name="Aspergillus luchuensis mut. kawachii IFO 4304 genome sequencing consortium"/>
            <person name="Kazuki M."/>
            <person name="Futagami T."/>
        </authorList>
    </citation>
    <scope>NUCLEOTIDE SEQUENCE</scope>
    <source>
        <strain evidence="2">IFO 4308</strain>
    </source>
</reference>
<dbReference type="EMBL" id="AP024427">
    <property type="protein sequence ID" value="BCR96804.1"/>
    <property type="molecule type" value="Genomic_DNA"/>
</dbReference>